<feature type="transmembrane region" description="Helical" evidence="1">
    <location>
        <begin position="536"/>
        <end position="557"/>
    </location>
</feature>
<keyword evidence="1" id="KW-1133">Transmembrane helix</keyword>
<dbReference type="GO" id="GO:0005509">
    <property type="term" value="F:calcium ion binding"/>
    <property type="evidence" value="ECO:0007669"/>
    <property type="project" value="InterPro"/>
</dbReference>
<dbReference type="EMBL" id="AP017470">
    <property type="protein sequence ID" value="BBB32348.1"/>
    <property type="molecule type" value="Genomic_DNA"/>
</dbReference>
<organism evidence="3 4">
    <name type="scientific">Thermotomaculum hydrothermale</name>
    <dbReference type="NCBI Taxonomy" id="981385"/>
    <lineage>
        <taxon>Bacteria</taxon>
        <taxon>Pseudomonadati</taxon>
        <taxon>Acidobacteriota</taxon>
        <taxon>Holophagae</taxon>
        <taxon>Thermotomaculales</taxon>
        <taxon>Thermotomaculaceae</taxon>
        <taxon>Thermotomaculum</taxon>
    </lineage>
</organism>
<sequence>MENWSTVMVPTFYDETKELDREKLKKIADISGYDVVTLKNVFTGRGLGFISKTPDIEKINRITAGLKSAGIPFLPANYVDVVNEIKEINAKRINLANDGIKVVSNEGDSYIIKDTIIVVSDIKSQEVLTLKKAIISAEKIAIVTKEAAFVIDFSNTVILDLDGKKGVSRKANLINTLEKFKEKNEVVLDSTFFYQSGFFKGDLVLMSRFIAYALKYGLYSQKLPDSLFKKVSFKQKPVYNHKIINNSFKIMSHLLKKNFKDNIVYLPAFTLTVMFILIYFSFRTGDGLYLFFATLLGFIVFTYKMFRVWKIKQIIEDTPTSKLRSIAAGFVEVSGKITSPKPVISPISGSPCVFFRYTKEKFVRSGRNSRWVTVEIGEGCAENCVLRDETGEIGVNVKNASFFLTNLYTTNTTFNEMQYGLFGADNVRYKEEYILDGQKVYVLGTAKPISKSISYGKFLSEIKKDKEKMKKFDLDGNGVIDFEEWEIAQKKLRDEFLEYKQLKGQAADLLIDYDRNNGIFVISNEKERSILKRLKIALPLYFIGSLVCLVLTLWLTVNIF</sequence>
<dbReference type="InterPro" id="IPR002048">
    <property type="entry name" value="EF_hand_dom"/>
</dbReference>
<feature type="domain" description="EF-hand" evidence="2">
    <location>
        <begin position="460"/>
        <end position="495"/>
    </location>
</feature>
<dbReference type="RefSeq" id="WP_201328695.1">
    <property type="nucleotide sequence ID" value="NZ_AP017470.1"/>
</dbReference>
<dbReference type="PROSITE" id="PS50222">
    <property type="entry name" value="EF_HAND_2"/>
    <property type="match status" value="1"/>
</dbReference>
<keyword evidence="4" id="KW-1185">Reference proteome</keyword>
<evidence type="ECO:0000256" key="1">
    <source>
        <dbReference type="SAM" id="Phobius"/>
    </source>
</evidence>
<dbReference type="SUPFAM" id="SSF47473">
    <property type="entry name" value="EF-hand"/>
    <property type="match status" value="1"/>
</dbReference>
<name>A0A7R6PML7_9BACT</name>
<evidence type="ECO:0000313" key="4">
    <source>
        <dbReference type="Proteomes" id="UP000595564"/>
    </source>
</evidence>
<accession>A0A7R6PML7</accession>
<dbReference type="InterPro" id="IPR011992">
    <property type="entry name" value="EF-hand-dom_pair"/>
</dbReference>
<dbReference type="PROSITE" id="PS00018">
    <property type="entry name" value="EF_HAND_1"/>
    <property type="match status" value="1"/>
</dbReference>
<protein>
    <recommendedName>
        <fullName evidence="2">EF-hand domain-containing protein</fullName>
    </recommendedName>
</protein>
<feature type="transmembrane region" description="Helical" evidence="1">
    <location>
        <begin position="288"/>
        <end position="306"/>
    </location>
</feature>
<evidence type="ECO:0000313" key="3">
    <source>
        <dbReference type="EMBL" id="BBB32348.1"/>
    </source>
</evidence>
<feature type="transmembrane region" description="Helical" evidence="1">
    <location>
        <begin position="263"/>
        <end position="282"/>
    </location>
</feature>
<dbReference type="KEGG" id="thyd:TTHT_0782"/>
<dbReference type="InterPro" id="IPR018247">
    <property type="entry name" value="EF_Hand_1_Ca_BS"/>
</dbReference>
<evidence type="ECO:0000259" key="2">
    <source>
        <dbReference type="PROSITE" id="PS50222"/>
    </source>
</evidence>
<proteinExistence type="predicted"/>
<gene>
    <name evidence="3" type="ORF">TTHT_0782</name>
</gene>
<keyword evidence="1" id="KW-0472">Membrane</keyword>
<reference evidence="3 4" key="1">
    <citation type="journal article" date="2012" name="Extremophiles">
        <title>Thermotomaculum hydrothermale gen. nov., sp. nov., a novel heterotrophic thermophile within the phylum Acidobacteria from a deep-sea hydrothermal vent chimney in the Southern Okinawa Trough.</title>
        <authorList>
            <person name="Izumi H."/>
            <person name="Nunoura T."/>
            <person name="Miyazaki M."/>
            <person name="Mino S."/>
            <person name="Toki T."/>
            <person name="Takai K."/>
            <person name="Sako Y."/>
            <person name="Sawabe T."/>
            <person name="Nakagawa S."/>
        </authorList>
    </citation>
    <scope>NUCLEOTIDE SEQUENCE [LARGE SCALE GENOMIC DNA]</scope>
    <source>
        <strain evidence="3 4">AC55</strain>
    </source>
</reference>
<dbReference type="AlphaFoldDB" id="A0A7R6PML7"/>
<dbReference type="Proteomes" id="UP000595564">
    <property type="component" value="Chromosome"/>
</dbReference>
<keyword evidence="1" id="KW-0812">Transmembrane</keyword>